<protein>
    <submittedName>
        <fullName evidence="1">Uncharacterized protein</fullName>
    </submittedName>
</protein>
<keyword evidence="2" id="KW-1185">Reference proteome</keyword>
<sequence>MNFKQIITLVIFMVFTTTVVNAHALSHLFDNEDFSAVELCKTCDEYVLTNQEDIHFITPALPEFTFQEFESQIESTVSVYKVYPKRVRKSGKYYNKPPPFKLA</sequence>
<gene>
    <name evidence="1" type="ORF">G3567_08980</name>
</gene>
<reference evidence="1 2" key="1">
    <citation type="submission" date="2020-02" db="EMBL/GenBank/DDBJ databases">
        <title>Flavobacteriaceae Psychroflexus bacterium YR1-1, complete genome.</title>
        <authorList>
            <person name="Li Y."/>
            <person name="Wu S."/>
        </authorList>
    </citation>
    <scope>NUCLEOTIDE SEQUENCE [LARGE SCALE GENOMIC DNA]</scope>
    <source>
        <strain evidence="1 2">YR1-1</strain>
    </source>
</reference>
<evidence type="ECO:0000313" key="2">
    <source>
        <dbReference type="Proteomes" id="UP000478505"/>
    </source>
</evidence>
<accession>A0A6B3R5I6</accession>
<name>A0A6B3R5I6_9FLAO</name>
<dbReference type="AlphaFoldDB" id="A0A6B3R5I6"/>
<proteinExistence type="predicted"/>
<dbReference type="RefSeq" id="WP_164004994.1">
    <property type="nucleotide sequence ID" value="NZ_JAAIKD010000004.1"/>
</dbReference>
<comment type="caution">
    <text evidence="1">The sequence shown here is derived from an EMBL/GenBank/DDBJ whole genome shotgun (WGS) entry which is preliminary data.</text>
</comment>
<dbReference type="EMBL" id="JAAIKD010000004">
    <property type="protein sequence ID" value="NEV94275.1"/>
    <property type="molecule type" value="Genomic_DNA"/>
</dbReference>
<evidence type="ECO:0000313" key="1">
    <source>
        <dbReference type="EMBL" id="NEV94275.1"/>
    </source>
</evidence>
<organism evidence="1 2">
    <name type="scientific">Psychroflexus aurantiacus</name>
    <dbReference type="NCBI Taxonomy" id="2709310"/>
    <lineage>
        <taxon>Bacteria</taxon>
        <taxon>Pseudomonadati</taxon>
        <taxon>Bacteroidota</taxon>
        <taxon>Flavobacteriia</taxon>
        <taxon>Flavobacteriales</taxon>
        <taxon>Flavobacteriaceae</taxon>
        <taxon>Psychroflexus</taxon>
    </lineage>
</organism>
<dbReference type="Proteomes" id="UP000478505">
    <property type="component" value="Unassembled WGS sequence"/>
</dbReference>